<reference evidence="2" key="1">
    <citation type="submission" date="2021-05" db="EMBL/GenBank/DDBJ databases">
        <title>Comparative genomics of three Colletotrichum scovillei strains and genetic complementation revealed genes involved fungal growth and virulence on chili pepper.</title>
        <authorList>
            <person name="Hsieh D.-K."/>
            <person name="Chuang S.-C."/>
            <person name="Chen C.-Y."/>
            <person name="Chao Y.-T."/>
            <person name="Lu M.-Y.J."/>
            <person name="Lee M.-H."/>
            <person name="Shih M.-C."/>
        </authorList>
    </citation>
    <scope>NUCLEOTIDE SEQUENCE</scope>
    <source>
        <strain evidence="2">Coll-153</strain>
    </source>
</reference>
<accession>A0A9P7QZ98</accession>
<keyword evidence="3" id="KW-1185">Reference proteome</keyword>
<protein>
    <submittedName>
        <fullName evidence="2">Nicotinate-nucleotide diphosphorylase</fullName>
    </submittedName>
</protein>
<proteinExistence type="predicted"/>
<sequence length="646" mass="74323">MAVPCLAMTFDDRAIHQVRQLREDYGFNTQHTWPRREQLAIPQYNSQMAVDTLHTPPLGNPGESTWKASCDLAPQLSKITAYLRSYVLQRSRLSCTADSGISSIEKANTRGFVSTSPQTSSSAVASKRGASELSSSARARPYVHQPRPSKRSHSNDGDSDRDDEDPKASTSKRTKGKSTQHQFACPFWKLDPNKQRLCYSATLSEIRYVKQHILRRHVQPIHCVICMETFDTNDDYTVHLRQRSCTHDHSSKPEPEGINPAQKQVLLSWRAKRGSSKVEQWFELWKILFPTLPSPSSPFMDEDILTQSYPVYIPERLNEAKFSRVSRMSSNKWNKRRGLPSLGIGADEKANRERRFPCPYYQRFPQRFCSPKWRSCSGPGWPTMDLLEDHIYSCHAAPLSTCPRCREPFNSKMDQVEHLKAEKICAIREEPSEMEWLDKYQKQRLQQRSGETNEAEKWREMYSILFPGAREIPSPYYEEPESHAKRKDPAVERYSEFLDRELPQAVRRELDKMGFLEDEMTSQLVGIVREAQASLSRQYEFSMLFDSNEESKKTESVGNTLLERFYSPNLTLNVQTQAHNGDLFSTAAYDGSKSSDTTLSKCQPDGYPPENTFWAAQSEQDPFEWASFEWGPLEPTDFLEDIPDLK</sequence>
<feature type="compositionally biased region" description="Polar residues" evidence="1">
    <location>
        <begin position="111"/>
        <end position="124"/>
    </location>
</feature>
<comment type="caution">
    <text evidence="2">The sequence shown here is derived from an EMBL/GenBank/DDBJ whole genome shotgun (WGS) entry which is preliminary data.</text>
</comment>
<evidence type="ECO:0000256" key="1">
    <source>
        <dbReference type="SAM" id="MobiDB-lite"/>
    </source>
</evidence>
<dbReference type="OrthoDB" id="4161727at2759"/>
<dbReference type="PANTHER" id="PTHR38166">
    <property type="entry name" value="C2H2-TYPE DOMAIN-CONTAINING PROTEIN-RELATED"/>
    <property type="match status" value="1"/>
</dbReference>
<evidence type="ECO:0000313" key="2">
    <source>
        <dbReference type="EMBL" id="KAG7046742.1"/>
    </source>
</evidence>
<dbReference type="PANTHER" id="PTHR38166:SF1">
    <property type="entry name" value="C2H2-TYPE DOMAIN-CONTAINING PROTEIN"/>
    <property type="match status" value="1"/>
</dbReference>
<organism evidence="2 3">
    <name type="scientific">Colletotrichum scovillei</name>
    <dbReference type="NCBI Taxonomy" id="1209932"/>
    <lineage>
        <taxon>Eukaryota</taxon>
        <taxon>Fungi</taxon>
        <taxon>Dikarya</taxon>
        <taxon>Ascomycota</taxon>
        <taxon>Pezizomycotina</taxon>
        <taxon>Sordariomycetes</taxon>
        <taxon>Hypocreomycetidae</taxon>
        <taxon>Glomerellales</taxon>
        <taxon>Glomerellaceae</taxon>
        <taxon>Colletotrichum</taxon>
        <taxon>Colletotrichum acutatum species complex</taxon>
    </lineage>
</organism>
<feature type="region of interest" description="Disordered" evidence="1">
    <location>
        <begin position="111"/>
        <end position="178"/>
    </location>
</feature>
<name>A0A9P7QZ98_9PEZI</name>
<evidence type="ECO:0000313" key="3">
    <source>
        <dbReference type="Proteomes" id="UP000699042"/>
    </source>
</evidence>
<gene>
    <name evidence="2" type="ORF">JMJ77_014965</name>
</gene>
<dbReference type="EMBL" id="JAESDN010000008">
    <property type="protein sequence ID" value="KAG7046742.1"/>
    <property type="molecule type" value="Genomic_DNA"/>
</dbReference>
<dbReference type="AlphaFoldDB" id="A0A9P7QZ98"/>
<dbReference type="Proteomes" id="UP000699042">
    <property type="component" value="Unassembled WGS sequence"/>
</dbReference>